<dbReference type="AlphaFoldDB" id="A0A8K0R3J5"/>
<evidence type="ECO:0000313" key="1">
    <source>
        <dbReference type="EMBL" id="KAH7083693.1"/>
    </source>
</evidence>
<gene>
    <name evidence="1" type="ORF">FB567DRAFT_447234</name>
</gene>
<dbReference type="Proteomes" id="UP000813461">
    <property type="component" value="Unassembled WGS sequence"/>
</dbReference>
<organism evidence="1 2">
    <name type="scientific">Paraphoma chrysanthemicola</name>
    <dbReference type="NCBI Taxonomy" id="798071"/>
    <lineage>
        <taxon>Eukaryota</taxon>
        <taxon>Fungi</taxon>
        <taxon>Dikarya</taxon>
        <taxon>Ascomycota</taxon>
        <taxon>Pezizomycotina</taxon>
        <taxon>Dothideomycetes</taxon>
        <taxon>Pleosporomycetidae</taxon>
        <taxon>Pleosporales</taxon>
        <taxon>Pleosporineae</taxon>
        <taxon>Phaeosphaeriaceae</taxon>
        <taxon>Paraphoma</taxon>
    </lineage>
</organism>
<protein>
    <submittedName>
        <fullName evidence="1">Uncharacterized protein</fullName>
    </submittedName>
</protein>
<proteinExistence type="predicted"/>
<comment type="caution">
    <text evidence="1">The sequence shown here is derived from an EMBL/GenBank/DDBJ whole genome shotgun (WGS) entry which is preliminary data.</text>
</comment>
<accession>A0A8K0R3J5</accession>
<reference evidence="1" key="1">
    <citation type="journal article" date="2021" name="Nat. Commun.">
        <title>Genetic determinants of endophytism in the Arabidopsis root mycobiome.</title>
        <authorList>
            <person name="Mesny F."/>
            <person name="Miyauchi S."/>
            <person name="Thiergart T."/>
            <person name="Pickel B."/>
            <person name="Atanasova L."/>
            <person name="Karlsson M."/>
            <person name="Huettel B."/>
            <person name="Barry K.W."/>
            <person name="Haridas S."/>
            <person name="Chen C."/>
            <person name="Bauer D."/>
            <person name="Andreopoulos W."/>
            <person name="Pangilinan J."/>
            <person name="LaButti K."/>
            <person name="Riley R."/>
            <person name="Lipzen A."/>
            <person name="Clum A."/>
            <person name="Drula E."/>
            <person name="Henrissat B."/>
            <person name="Kohler A."/>
            <person name="Grigoriev I.V."/>
            <person name="Martin F.M."/>
            <person name="Hacquard S."/>
        </authorList>
    </citation>
    <scope>NUCLEOTIDE SEQUENCE</scope>
    <source>
        <strain evidence="1">MPI-SDFR-AT-0120</strain>
    </source>
</reference>
<evidence type="ECO:0000313" key="2">
    <source>
        <dbReference type="Proteomes" id="UP000813461"/>
    </source>
</evidence>
<name>A0A8K0R3J5_9PLEO</name>
<dbReference type="EMBL" id="JAGMVJ010000013">
    <property type="protein sequence ID" value="KAH7083693.1"/>
    <property type="molecule type" value="Genomic_DNA"/>
</dbReference>
<sequence>YIDNITIKELKTNYNRELLKLSIYYFIGKYIISINKVLYNLELIEVIVLEFKLD</sequence>
<feature type="non-terminal residue" evidence="1">
    <location>
        <position position="1"/>
    </location>
</feature>
<keyword evidence="2" id="KW-1185">Reference proteome</keyword>